<gene>
    <name evidence="2" type="ORF">WA026_007036</name>
</gene>
<reference evidence="2 3" key="1">
    <citation type="submission" date="2023-03" db="EMBL/GenBank/DDBJ databases">
        <title>Genome insight into feeding habits of ladybird beetles.</title>
        <authorList>
            <person name="Li H.-S."/>
            <person name="Huang Y.-H."/>
            <person name="Pang H."/>
        </authorList>
    </citation>
    <scope>NUCLEOTIDE SEQUENCE [LARGE SCALE GENOMIC DNA]</scope>
    <source>
        <strain evidence="2">SYSU_2023b</strain>
        <tissue evidence="2">Whole body</tissue>
    </source>
</reference>
<proteinExistence type="predicted"/>
<feature type="compositionally biased region" description="Polar residues" evidence="1">
    <location>
        <begin position="1"/>
        <end position="13"/>
    </location>
</feature>
<dbReference type="AlphaFoldDB" id="A0AAW1V3J3"/>
<keyword evidence="3" id="KW-1185">Reference proteome</keyword>
<organism evidence="2 3">
    <name type="scientific">Henosepilachna vigintioctopunctata</name>
    <dbReference type="NCBI Taxonomy" id="420089"/>
    <lineage>
        <taxon>Eukaryota</taxon>
        <taxon>Metazoa</taxon>
        <taxon>Ecdysozoa</taxon>
        <taxon>Arthropoda</taxon>
        <taxon>Hexapoda</taxon>
        <taxon>Insecta</taxon>
        <taxon>Pterygota</taxon>
        <taxon>Neoptera</taxon>
        <taxon>Endopterygota</taxon>
        <taxon>Coleoptera</taxon>
        <taxon>Polyphaga</taxon>
        <taxon>Cucujiformia</taxon>
        <taxon>Coccinelloidea</taxon>
        <taxon>Coccinellidae</taxon>
        <taxon>Epilachninae</taxon>
        <taxon>Epilachnini</taxon>
        <taxon>Henosepilachna</taxon>
    </lineage>
</organism>
<dbReference type="Proteomes" id="UP001431783">
    <property type="component" value="Unassembled WGS sequence"/>
</dbReference>
<evidence type="ECO:0000256" key="1">
    <source>
        <dbReference type="SAM" id="MobiDB-lite"/>
    </source>
</evidence>
<feature type="region of interest" description="Disordered" evidence="1">
    <location>
        <begin position="1"/>
        <end position="79"/>
    </location>
</feature>
<protein>
    <submittedName>
        <fullName evidence="2">Uncharacterized protein</fullName>
    </submittedName>
</protein>
<accession>A0AAW1V3J3</accession>
<feature type="compositionally biased region" description="Polar residues" evidence="1">
    <location>
        <begin position="37"/>
        <end position="46"/>
    </location>
</feature>
<sequence length="108" mass="11993">MSCLRSPSHSETPCNPDRADTSKVVQACMGARGPSPSDRQSTSNKTFCRGKRRAREKREMGPTARALPSLPRPEPLQGCSKAERCPFARGRSLIPPCSRYSPPYYKPR</sequence>
<evidence type="ECO:0000313" key="3">
    <source>
        <dbReference type="Proteomes" id="UP001431783"/>
    </source>
</evidence>
<name>A0AAW1V3J3_9CUCU</name>
<comment type="caution">
    <text evidence="2">The sequence shown here is derived from an EMBL/GenBank/DDBJ whole genome shotgun (WGS) entry which is preliminary data.</text>
</comment>
<evidence type="ECO:0000313" key="2">
    <source>
        <dbReference type="EMBL" id="KAK9889658.1"/>
    </source>
</evidence>
<dbReference type="EMBL" id="JARQZJ010000123">
    <property type="protein sequence ID" value="KAK9889658.1"/>
    <property type="molecule type" value="Genomic_DNA"/>
</dbReference>